<gene>
    <name evidence="2" type="ORF">AJ79_01738</name>
</gene>
<feature type="region of interest" description="Disordered" evidence="1">
    <location>
        <begin position="75"/>
        <end position="96"/>
    </location>
</feature>
<organism evidence="2 3">
    <name type="scientific">Helicocarpus griseus UAMH5409</name>
    <dbReference type="NCBI Taxonomy" id="1447875"/>
    <lineage>
        <taxon>Eukaryota</taxon>
        <taxon>Fungi</taxon>
        <taxon>Dikarya</taxon>
        <taxon>Ascomycota</taxon>
        <taxon>Pezizomycotina</taxon>
        <taxon>Eurotiomycetes</taxon>
        <taxon>Eurotiomycetidae</taxon>
        <taxon>Onygenales</taxon>
        <taxon>Ajellomycetaceae</taxon>
        <taxon>Helicocarpus</taxon>
    </lineage>
</organism>
<dbReference type="Proteomes" id="UP000223968">
    <property type="component" value="Unassembled WGS sequence"/>
</dbReference>
<protein>
    <submittedName>
        <fullName evidence="2">Uncharacterized protein</fullName>
    </submittedName>
</protein>
<proteinExistence type="predicted"/>
<name>A0A2B7Y721_9EURO</name>
<evidence type="ECO:0000313" key="3">
    <source>
        <dbReference type="Proteomes" id="UP000223968"/>
    </source>
</evidence>
<comment type="caution">
    <text evidence="2">The sequence shown here is derived from an EMBL/GenBank/DDBJ whole genome shotgun (WGS) entry which is preliminary data.</text>
</comment>
<reference evidence="2 3" key="1">
    <citation type="submission" date="2017-10" db="EMBL/GenBank/DDBJ databases">
        <title>Comparative genomics in systemic dimorphic fungi from Ajellomycetaceae.</title>
        <authorList>
            <person name="Munoz J.F."/>
            <person name="Mcewen J.G."/>
            <person name="Clay O.K."/>
            <person name="Cuomo C.A."/>
        </authorList>
    </citation>
    <scope>NUCLEOTIDE SEQUENCE [LARGE SCALE GENOMIC DNA]</scope>
    <source>
        <strain evidence="2 3">UAMH5409</strain>
    </source>
</reference>
<evidence type="ECO:0000256" key="1">
    <source>
        <dbReference type="SAM" id="MobiDB-lite"/>
    </source>
</evidence>
<dbReference type="EMBL" id="PDNB01000017">
    <property type="protein sequence ID" value="PGH16407.1"/>
    <property type="molecule type" value="Genomic_DNA"/>
</dbReference>
<evidence type="ECO:0000313" key="2">
    <source>
        <dbReference type="EMBL" id="PGH16407.1"/>
    </source>
</evidence>
<accession>A0A2B7Y721</accession>
<sequence length="147" mass="17223">MTVVYTGCRNWAYGLEPEWSPEAQDMFFKLEWPDTLVQMCIRLETMEIFAADLDELVAQVTRREIPLCNMESWRTFQSPTSGRPKRVPTPPPSRYLSTKGLPQRVSRWTGPHSEALKKSWDPNITHLGTNFMETDEVYYYVVEVTWK</sequence>
<keyword evidence="3" id="KW-1185">Reference proteome</keyword>
<dbReference type="AlphaFoldDB" id="A0A2B7Y721"/>